<feature type="compositionally biased region" description="Low complexity" evidence="1">
    <location>
        <begin position="133"/>
        <end position="148"/>
    </location>
</feature>
<keyword evidence="3" id="KW-1185">Reference proteome</keyword>
<feature type="region of interest" description="Disordered" evidence="1">
    <location>
        <begin position="104"/>
        <end position="207"/>
    </location>
</feature>
<feature type="region of interest" description="Disordered" evidence="1">
    <location>
        <begin position="1"/>
        <end position="52"/>
    </location>
</feature>
<dbReference type="AlphaFoldDB" id="A0A9Q1JA73"/>
<protein>
    <submittedName>
        <fullName evidence="2">Uncharacterized protein</fullName>
    </submittedName>
</protein>
<organism evidence="2 3">
    <name type="scientific">Synaphobranchus kaupii</name>
    <name type="common">Kaup's arrowtooth eel</name>
    <dbReference type="NCBI Taxonomy" id="118154"/>
    <lineage>
        <taxon>Eukaryota</taxon>
        <taxon>Metazoa</taxon>
        <taxon>Chordata</taxon>
        <taxon>Craniata</taxon>
        <taxon>Vertebrata</taxon>
        <taxon>Euteleostomi</taxon>
        <taxon>Actinopterygii</taxon>
        <taxon>Neopterygii</taxon>
        <taxon>Teleostei</taxon>
        <taxon>Anguilliformes</taxon>
        <taxon>Synaphobranchidae</taxon>
        <taxon>Synaphobranchus</taxon>
    </lineage>
</organism>
<dbReference type="Proteomes" id="UP001152622">
    <property type="component" value="Chromosome 2"/>
</dbReference>
<comment type="caution">
    <text evidence="2">The sequence shown here is derived from an EMBL/GenBank/DDBJ whole genome shotgun (WGS) entry which is preliminary data.</text>
</comment>
<feature type="compositionally biased region" description="Polar residues" evidence="1">
    <location>
        <begin position="191"/>
        <end position="207"/>
    </location>
</feature>
<reference evidence="2" key="1">
    <citation type="journal article" date="2023" name="Science">
        <title>Genome structures resolve the early diversification of teleost fishes.</title>
        <authorList>
            <person name="Parey E."/>
            <person name="Louis A."/>
            <person name="Montfort J."/>
            <person name="Bouchez O."/>
            <person name="Roques C."/>
            <person name="Iampietro C."/>
            <person name="Lluch J."/>
            <person name="Castinel A."/>
            <person name="Donnadieu C."/>
            <person name="Desvignes T."/>
            <person name="Floi Bucao C."/>
            <person name="Jouanno E."/>
            <person name="Wen M."/>
            <person name="Mejri S."/>
            <person name="Dirks R."/>
            <person name="Jansen H."/>
            <person name="Henkel C."/>
            <person name="Chen W.J."/>
            <person name="Zahm M."/>
            <person name="Cabau C."/>
            <person name="Klopp C."/>
            <person name="Thompson A.W."/>
            <person name="Robinson-Rechavi M."/>
            <person name="Braasch I."/>
            <person name="Lecointre G."/>
            <person name="Bobe J."/>
            <person name="Postlethwait J.H."/>
            <person name="Berthelot C."/>
            <person name="Roest Crollius H."/>
            <person name="Guiguen Y."/>
        </authorList>
    </citation>
    <scope>NUCLEOTIDE SEQUENCE</scope>
    <source>
        <strain evidence="2">WJC10195</strain>
    </source>
</reference>
<evidence type="ECO:0000256" key="1">
    <source>
        <dbReference type="SAM" id="MobiDB-lite"/>
    </source>
</evidence>
<evidence type="ECO:0000313" key="2">
    <source>
        <dbReference type="EMBL" id="KAJ8375348.1"/>
    </source>
</evidence>
<feature type="compositionally biased region" description="Low complexity" evidence="1">
    <location>
        <begin position="7"/>
        <end position="50"/>
    </location>
</feature>
<sequence>MSSDVQPGPGTSTTSPGSSTTSTPLAAAQPSTSFTSSTTTCTCSLQQQPTPEEHPLVAEGLIPRALTALLPPIQSRPVRRLPVAARVIIASEYEHQYLERVEKERAGKETLSGRDEPIPSAIIQPPARPSAAPPACQQWFQPPARRTQPTPPALSDDTTGLASSNASTTTTPGKSTLRPQHRLLSLPTPTPSHITRGPTTVEATTFR</sequence>
<evidence type="ECO:0000313" key="3">
    <source>
        <dbReference type="Proteomes" id="UP001152622"/>
    </source>
</evidence>
<feature type="compositionally biased region" description="Polar residues" evidence="1">
    <location>
        <begin position="156"/>
        <end position="178"/>
    </location>
</feature>
<dbReference type="EMBL" id="JAINUF010000002">
    <property type="protein sequence ID" value="KAJ8375348.1"/>
    <property type="molecule type" value="Genomic_DNA"/>
</dbReference>
<feature type="compositionally biased region" description="Basic and acidic residues" evidence="1">
    <location>
        <begin position="104"/>
        <end position="117"/>
    </location>
</feature>
<gene>
    <name evidence="2" type="ORF">SKAU_G00059280</name>
</gene>
<accession>A0A9Q1JA73</accession>
<name>A0A9Q1JA73_SYNKA</name>
<proteinExistence type="predicted"/>